<proteinExistence type="predicted"/>
<comment type="caution">
    <text evidence="2">The sequence shown here is derived from an EMBL/GenBank/DDBJ whole genome shotgun (WGS) entry which is preliminary data.</text>
</comment>
<keyword evidence="1" id="KW-0732">Signal</keyword>
<reference evidence="2 3" key="1">
    <citation type="submission" date="2018-04" db="EMBL/GenBank/DDBJ databases">
        <title>The genome of golden apple snail Pomacea canaliculata provides insight into stress tolerance and invasive adaptation.</title>
        <authorList>
            <person name="Liu C."/>
            <person name="Liu B."/>
            <person name="Ren Y."/>
            <person name="Zhang Y."/>
            <person name="Wang H."/>
            <person name="Li S."/>
            <person name="Jiang F."/>
            <person name="Yin L."/>
            <person name="Zhang G."/>
            <person name="Qian W."/>
            <person name="Fan W."/>
        </authorList>
    </citation>
    <scope>NUCLEOTIDE SEQUENCE [LARGE SCALE GENOMIC DNA]</scope>
    <source>
        <strain evidence="2">SZHN2017</strain>
        <tissue evidence="2">Muscle</tissue>
    </source>
</reference>
<feature type="signal peptide" evidence="1">
    <location>
        <begin position="1"/>
        <end position="21"/>
    </location>
</feature>
<feature type="chain" id="PRO_5015463483" evidence="1">
    <location>
        <begin position="22"/>
        <end position="250"/>
    </location>
</feature>
<name>A0A2T7ND07_POMCA</name>
<sequence length="250" mass="26556">MKVAVVVVLLLVAGQLPKNEAAFLSSLGDFFSSALESFSNTALQALANVGERLLRNVTATTTGLLSETGQMLLFELGDLANSKSGTGSTGGKRDLSELLHALEQLKQELPSELSTAFGELRTEAEKFLQGVTQVVGHLTTGRIDPQAVLESIPELEKTVERLTSGFSDNLVQRVGSLVSRLLGIRSRRTLGLLEGLRQSVESFVEPLVSTLRTDLGVVTQTVESLARNLLSGTDLGSVVNNLLGNLGLLG</sequence>
<dbReference type="EMBL" id="PZQS01000014">
    <property type="protein sequence ID" value="PVD19047.1"/>
    <property type="molecule type" value="Genomic_DNA"/>
</dbReference>
<protein>
    <submittedName>
        <fullName evidence="2">Uncharacterized protein</fullName>
    </submittedName>
</protein>
<evidence type="ECO:0000256" key="1">
    <source>
        <dbReference type="SAM" id="SignalP"/>
    </source>
</evidence>
<accession>A0A2T7ND07</accession>
<keyword evidence="3" id="KW-1185">Reference proteome</keyword>
<gene>
    <name evidence="2" type="ORF">C0Q70_21606</name>
</gene>
<dbReference type="AlphaFoldDB" id="A0A2T7ND07"/>
<dbReference type="Proteomes" id="UP000245119">
    <property type="component" value="Linkage Group LG14"/>
</dbReference>
<evidence type="ECO:0000313" key="2">
    <source>
        <dbReference type="EMBL" id="PVD19047.1"/>
    </source>
</evidence>
<organism evidence="2 3">
    <name type="scientific">Pomacea canaliculata</name>
    <name type="common">Golden apple snail</name>
    <dbReference type="NCBI Taxonomy" id="400727"/>
    <lineage>
        <taxon>Eukaryota</taxon>
        <taxon>Metazoa</taxon>
        <taxon>Spiralia</taxon>
        <taxon>Lophotrochozoa</taxon>
        <taxon>Mollusca</taxon>
        <taxon>Gastropoda</taxon>
        <taxon>Caenogastropoda</taxon>
        <taxon>Architaenioglossa</taxon>
        <taxon>Ampullarioidea</taxon>
        <taxon>Ampullariidae</taxon>
        <taxon>Pomacea</taxon>
    </lineage>
</organism>
<evidence type="ECO:0000313" key="3">
    <source>
        <dbReference type="Proteomes" id="UP000245119"/>
    </source>
</evidence>